<name>A0A0M0LMP6_9BACL</name>
<gene>
    <name evidence="3" type="ORF">AMD00_07960</name>
</gene>
<proteinExistence type="predicted"/>
<dbReference type="EMBL" id="LILB01000001">
    <property type="protein sequence ID" value="KOO52324.1"/>
    <property type="molecule type" value="Genomic_DNA"/>
</dbReference>
<keyword evidence="2" id="KW-0812">Transmembrane</keyword>
<evidence type="ECO:0000313" key="3">
    <source>
        <dbReference type="EMBL" id="KOO52324.1"/>
    </source>
</evidence>
<dbReference type="RefSeq" id="WP_053416489.1">
    <property type="nucleotide sequence ID" value="NZ_JBCMHV010000005.1"/>
</dbReference>
<protein>
    <recommendedName>
        <fullName evidence="5">Fimbrial assembly protein</fullName>
    </recommendedName>
</protein>
<evidence type="ECO:0000313" key="4">
    <source>
        <dbReference type="Proteomes" id="UP000036867"/>
    </source>
</evidence>
<comment type="caution">
    <text evidence="3">The sequence shown here is derived from an EMBL/GenBank/DDBJ whole genome shotgun (WGS) entry which is preliminary data.</text>
</comment>
<feature type="coiled-coil region" evidence="1">
    <location>
        <begin position="46"/>
        <end position="73"/>
    </location>
</feature>
<dbReference type="GeneID" id="301136037"/>
<evidence type="ECO:0000256" key="1">
    <source>
        <dbReference type="SAM" id="Coils"/>
    </source>
</evidence>
<accession>A0A0M0LMP6</accession>
<dbReference type="STRING" id="263475.AMD00_07960"/>
<evidence type="ECO:0008006" key="5">
    <source>
        <dbReference type="Google" id="ProtNLM"/>
    </source>
</evidence>
<keyword evidence="4" id="KW-1185">Reference proteome</keyword>
<feature type="transmembrane region" description="Helical" evidence="2">
    <location>
        <begin position="20"/>
        <end position="40"/>
    </location>
</feature>
<keyword evidence="2" id="KW-0472">Membrane</keyword>
<sequence length="195" mass="21981">MIPDINLLPKVERKKTNSLLLWLFVAVVCLLLIAIGVKYFTLKSEIESLTSEQQSLSTEINSYKGQIANIQKQSQGTLAQSVQFVESISYPVTPIIDSLEGHLESYEKLTDIKYGAEGIAVTIDFETLNDVSLYVQKLLMDHLYTDVQIEKVTAFKPEKNEYNNADSDEDLVPRYTAEFKLAISNSDLLAEVERP</sequence>
<organism evidence="3 4">
    <name type="scientific">Viridibacillus arvi</name>
    <dbReference type="NCBI Taxonomy" id="263475"/>
    <lineage>
        <taxon>Bacteria</taxon>
        <taxon>Bacillati</taxon>
        <taxon>Bacillota</taxon>
        <taxon>Bacilli</taxon>
        <taxon>Bacillales</taxon>
        <taxon>Caryophanaceae</taxon>
        <taxon>Viridibacillus</taxon>
    </lineage>
</organism>
<dbReference type="AlphaFoldDB" id="A0A0M0LMP6"/>
<keyword evidence="2" id="KW-1133">Transmembrane helix</keyword>
<evidence type="ECO:0000256" key="2">
    <source>
        <dbReference type="SAM" id="Phobius"/>
    </source>
</evidence>
<dbReference type="Proteomes" id="UP000036867">
    <property type="component" value="Unassembled WGS sequence"/>
</dbReference>
<reference evidence="4" key="1">
    <citation type="submission" date="2015-08" db="EMBL/GenBank/DDBJ databases">
        <title>Fjat-10028 dsm 16317.</title>
        <authorList>
            <person name="Liu B."/>
            <person name="Wang J."/>
            <person name="Zhu Y."/>
            <person name="Liu G."/>
            <person name="Chen Q."/>
            <person name="Chen Z."/>
            <person name="Lan J."/>
            <person name="Che J."/>
            <person name="Ge C."/>
            <person name="Shi H."/>
            <person name="Pan Z."/>
            <person name="Liu X."/>
        </authorList>
    </citation>
    <scope>NUCLEOTIDE SEQUENCE [LARGE SCALE GENOMIC DNA]</scope>
    <source>
        <strain evidence="4">DSM 16317</strain>
    </source>
</reference>
<keyword evidence="1" id="KW-0175">Coiled coil</keyword>
<dbReference type="OrthoDB" id="2971140at2"/>